<sequence length="73" mass="8020">MSRTALFFARSVVAGGLALSLTGCFMSDPEGWRFGLRVSDGRYEVRIPLCPGEKTTEVRITTPVLWTAARLNS</sequence>
<dbReference type="EMBL" id="JAMZDX010000004">
    <property type="protein sequence ID" value="MCP2310871.1"/>
    <property type="molecule type" value="Genomic_DNA"/>
</dbReference>
<evidence type="ECO:0008006" key="3">
    <source>
        <dbReference type="Google" id="ProtNLM"/>
    </source>
</evidence>
<reference evidence="1 2" key="1">
    <citation type="submission" date="2022-06" db="EMBL/GenBank/DDBJ databases">
        <title>Sequencing the genomes of 1000 actinobacteria strains.</title>
        <authorList>
            <person name="Klenk H.-P."/>
        </authorList>
    </citation>
    <scope>NUCLEOTIDE SEQUENCE [LARGE SCALE GENOMIC DNA]</scope>
    <source>
        <strain evidence="1 2">DSM 41656</strain>
    </source>
</reference>
<evidence type="ECO:0000313" key="2">
    <source>
        <dbReference type="Proteomes" id="UP001206483"/>
    </source>
</evidence>
<gene>
    <name evidence="1" type="ORF">FHR36_004034</name>
</gene>
<comment type="caution">
    <text evidence="1">The sequence shown here is derived from an EMBL/GenBank/DDBJ whole genome shotgun (WGS) entry which is preliminary data.</text>
</comment>
<protein>
    <recommendedName>
        <fullName evidence="3">Secreted protein</fullName>
    </recommendedName>
</protein>
<keyword evidence="2" id="KW-1185">Reference proteome</keyword>
<dbReference type="Proteomes" id="UP001206483">
    <property type="component" value="Unassembled WGS sequence"/>
</dbReference>
<name>A0ABT1J2A9_9ACTN</name>
<organism evidence="1 2">
    <name type="scientific">Kitasatospora paracochleata</name>
    <dbReference type="NCBI Taxonomy" id="58354"/>
    <lineage>
        <taxon>Bacteria</taxon>
        <taxon>Bacillati</taxon>
        <taxon>Actinomycetota</taxon>
        <taxon>Actinomycetes</taxon>
        <taxon>Kitasatosporales</taxon>
        <taxon>Streptomycetaceae</taxon>
        <taxon>Kitasatospora</taxon>
    </lineage>
</organism>
<dbReference type="PROSITE" id="PS51257">
    <property type="entry name" value="PROKAR_LIPOPROTEIN"/>
    <property type="match status" value="1"/>
</dbReference>
<evidence type="ECO:0000313" key="1">
    <source>
        <dbReference type="EMBL" id="MCP2310871.1"/>
    </source>
</evidence>
<accession>A0ABT1J2A9</accession>
<proteinExistence type="predicted"/>